<evidence type="ECO:0000256" key="8">
    <source>
        <dbReference type="SAM" id="Phobius"/>
    </source>
</evidence>
<feature type="transmembrane region" description="Helical" evidence="8">
    <location>
        <begin position="414"/>
        <end position="435"/>
    </location>
</feature>
<dbReference type="AlphaFoldDB" id="A0AAD2G1F0"/>
<dbReference type="SUPFAM" id="SSF103473">
    <property type="entry name" value="MFS general substrate transporter"/>
    <property type="match status" value="1"/>
</dbReference>
<feature type="compositionally biased region" description="Basic and acidic residues" evidence="7">
    <location>
        <begin position="94"/>
        <end position="108"/>
    </location>
</feature>
<accession>A0AAD2G1F0</accession>
<gene>
    <name evidence="11" type="ORF">CYCCA115_LOCUS18097</name>
</gene>
<reference evidence="11" key="1">
    <citation type="submission" date="2023-08" db="EMBL/GenBank/DDBJ databases">
        <authorList>
            <person name="Audoor S."/>
            <person name="Bilcke G."/>
        </authorList>
    </citation>
    <scope>NUCLEOTIDE SEQUENCE</scope>
</reference>
<dbReference type="GO" id="GO:0005886">
    <property type="term" value="C:plasma membrane"/>
    <property type="evidence" value="ECO:0007669"/>
    <property type="project" value="UniProtKB-SubCell"/>
</dbReference>
<keyword evidence="6 8" id="KW-0472">Membrane</keyword>
<dbReference type="InterPro" id="IPR036259">
    <property type="entry name" value="MFS_trans_sf"/>
</dbReference>
<feature type="transmembrane region" description="Helical" evidence="8">
    <location>
        <begin position="441"/>
        <end position="462"/>
    </location>
</feature>
<evidence type="ECO:0000256" key="4">
    <source>
        <dbReference type="ARBA" id="ARBA00022692"/>
    </source>
</evidence>
<dbReference type="Pfam" id="PF07690">
    <property type="entry name" value="MFS_1"/>
    <property type="match status" value="1"/>
</dbReference>
<evidence type="ECO:0000256" key="9">
    <source>
        <dbReference type="SAM" id="SignalP"/>
    </source>
</evidence>
<evidence type="ECO:0000313" key="12">
    <source>
        <dbReference type="Proteomes" id="UP001295423"/>
    </source>
</evidence>
<keyword evidence="4 8" id="KW-0812">Transmembrane</keyword>
<dbReference type="InterPro" id="IPR011701">
    <property type="entry name" value="MFS"/>
</dbReference>
<feature type="transmembrane region" description="Helical" evidence="8">
    <location>
        <begin position="115"/>
        <end position="138"/>
    </location>
</feature>
<protein>
    <recommendedName>
        <fullName evidence="10">Major facilitator superfamily (MFS) profile domain-containing protein</fullName>
    </recommendedName>
</protein>
<sequence>MTRRLHLSIQLLFLLALLASSMVSAFTGGSRTSPFNSQNVSGLSSSSYATTLPRGGGGGGNILTTTTTSVLLGKRSSNLDGRIQLQSAASSSASEDKSTTNNSKDSDDNKLPKTIIPILLSVLALILSEGIALSTLPLHLQSMGATPTTIGLSTSAFSIAQMVCCPLLVKWSATLGRTATLRVCLLGAALSSTLIASAQNIPLILVARFAAGAFASSIPIAQAGVTDLVKPHQTAMALSQVSAASQTGLVIGPIASALVQGILISLGVPSSYLVRAVFASSAAFALVALLIGTLAAKASQGAAAVAEETESSTTESNTSFHLSKESPSSAAAITTDGASDSSYSFLVQPSLRSIALLAGWALTLSVSTYSMFSSKFLGYAQTQLSGAMSTGAAVTILTQILLVPRLVPSLGTHLADSVGLAILSAGLLGTSLIRVQPIHSLFYLLIRVGTGIVDTATATLVATYSKDRQERGTNLGMIQSTRAGARIFTPVISGSLFARSCAMPRAPGSLPYLVNAACCLALIPLPLFLKRKLGGSGGDDGVRKNMKKD</sequence>
<feature type="domain" description="Major facilitator superfamily (MFS) profile" evidence="10">
    <location>
        <begin position="114"/>
        <end position="534"/>
    </location>
</feature>
<dbReference type="InterPro" id="IPR001958">
    <property type="entry name" value="Tet-R_TetA/multi-R_MdtG-like"/>
</dbReference>
<dbReference type="Proteomes" id="UP001295423">
    <property type="component" value="Unassembled WGS sequence"/>
</dbReference>
<dbReference type="GO" id="GO:0022857">
    <property type="term" value="F:transmembrane transporter activity"/>
    <property type="evidence" value="ECO:0007669"/>
    <property type="project" value="InterPro"/>
</dbReference>
<dbReference type="PRINTS" id="PR01035">
    <property type="entry name" value="TCRTETA"/>
</dbReference>
<feature type="chain" id="PRO_5042068430" description="Major facilitator superfamily (MFS) profile domain-containing protein" evidence="9">
    <location>
        <begin position="26"/>
        <end position="549"/>
    </location>
</feature>
<feature type="region of interest" description="Disordered" evidence="7">
    <location>
        <begin position="88"/>
        <end position="108"/>
    </location>
</feature>
<comment type="subcellular location">
    <subcellularLocation>
        <location evidence="1">Cell membrane</location>
        <topology evidence="1">Multi-pass membrane protein</topology>
    </subcellularLocation>
</comment>
<evidence type="ECO:0000256" key="5">
    <source>
        <dbReference type="ARBA" id="ARBA00022989"/>
    </source>
</evidence>
<comment type="caution">
    <text evidence="11">The sequence shown here is derived from an EMBL/GenBank/DDBJ whole genome shotgun (WGS) entry which is preliminary data.</text>
</comment>
<keyword evidence="3" id="KW-1003">Cell membrane</keyword>
<evidence type="ECO:0000313" key="11">
    <source>
        <dbReference type="EMBL" id="CAJ1959678.1"/>
    </source>
</evidence>
<feature type="transmembrane region" description="Helical" evidence="8">
    <location>
        <begin position="384"/>
        <end position="402"/>
    </location>
</feature>
<feature type="transmembrane region" description="Helical" evidence="8">
    <location>
        <begin position="248"/>
        <end position="266"/>
    </location>
</feature>
<keyword evidence="2" id="KW-0813">Transport</keyword>
<evidence type="ECO:0000256" key="6">
    <source>
        <dbReference type="ARBA" id="ARBA00023136"/>
    </source>
</evidence>
<keyword evidence="9" id="KW-0732">Signal</keyword>
<evidence type="ECO:0000259" key="10">
    <source>
        <dbReference type="PROSITE" id="PS50850"/>
    </source>
</evidence>
<dbReference type="Gene3D" id="1.20.1250.20">
    <property type="entry name" value="MFS general substrate transporter like domains"/>
    <property type="match status" value="1"/>
</dbReference>
<dbReference type="EMBL" id="CAKOGP040002014">
    <property type="protein sequence ID" value="CAJ1959678.1"/>
    <property type="molecule type" value="Genomic_DNA"/>
</dbReference>
<dbReference type="PANTHER" id="PTHR43414:SF6">
    <property type="entry name" value="MULTIDRUG RESISTANCE PROTEIN MDTG"/>
    <property type="match status" value="1"/>
</dbReference>
<dbReference type="PANTHER" id="PTHR43414">
    <property type="entry name" value="MULTIDRUG RESISTANCE PROTEIN MDTG"/>
    <property type="match status" value="1"/>
</dbReference>
<evidence type="ECO:0000256" key="7">
    <source>
        <dbReference type="SAM" id="MobiDB-lite"/>
    </source>
</evidence>
<feature type="transmembrane region" description="Helical" evidence="8">
    <location>
        <begin position="272"/>
        <end position="291"/>
    </location>
</feature>
<evidence type="ECO:0000256" key="3">
    <source>
        <dbReference type="ARBA" id="ARBA00022475"/>
    </source>
</evidence>
<keyword evidence="5 8" id="KW-1133">Transmembrane helix</keyword>
<proteinExistence type="predicted"/>
<feature type="transmembrane region" description="Helical" evidence="8">
    <location>
        <begin position="512"/>
        <end position="529"/>
    </location>
</feature>
<dbReference type="InterPro" id="IPR020846">
    <property type="entry name" value="MFS_dom"/>
</dbReference>
<evidence type="ECO:0000256" key="2">
    <source>
        <dbReference type="ARBA" id="ARBA00022448"/>
    </source>
</evidence>
<keyword evidence="12" id="KW-1185">Reference proteome</keyword>
<feature type="signal peptide" evidence="9">
    <location>
        <begin position="1"/>
        <end position="25"/>
    </location>
</feature>
<evidence type="ECO:0000256" key="1">
    <source>
        <dbReference type="ARBA" id="ARBA00004651"/>
    </source>
</evidence>
<feature type="transmembrane region" description="Helical" evidence="8">
    <location>
        <begin position="354"/>
        <end position="372"/>
    </location>
</feature>
<name>A0AAD2G1F0_9STRA</name>
<dbReference type="PROSITE" id="PS50850">
    <property type="entry name" value="MFS"/>
    <property type="match status" value="1"/>
</dbReference>
<organism evidence="11 12">
    <name type="scientific">Cylindrotheca closterium</name>
    <dbReference type="NCBI Taxonomy" id="2856"/>
    <lineage>
        <taxon>Eukaryota</taxon>
        <taxon>Sar</taxon>
        <taxon>Stramenopiles</taxon>
        <taxon>Ochrophyta</taxon>
        <taxon>Bacillariophyta</taxon>
        <taxon>Bacillariophyceae</taxon>
        <taxon>Bacillariophycidae</taxon>
        <taxon>Bacillariales</taxon>
        <taxon>Bacillariaceae</taxon>
        <taxon>Cylindrotheca</taxon>
    </lineage>
</organism>